<dbReference type="PANTHER" id="PTHR42732:SF1">
    <property type="entry name" value="BETA-MANNOSIDASE"/>
    <property type="match status" value="1"/>
</dbReference>
<evidence type="ECO:0000256" key="1">
    <source>
        <dbReference type="ARBA" id="ARBA00022801"/>
    </source>
</evidence>
<dbReference type="SUPFAM" id="SSF51445">
    <property type="entry name" value="(Trans)glycosidases"/>
    <property type="match status" value="1"/>
</dbReference>
<sequence length="644" mass="68579">MTGEWTGGIVTDRGGDGPPTVAEWKPVLVPGRPAAFAEAGPIAYRTRFPDPRDDESERAVLECCGAYDRAEIWLNGTLLATHEPHFVPAVLEFDPRPENELIVVCERPDAFAGIYGTDAVPDRLGTPGIWWNLEVESRPRTFIRQFEARPRLGAARESSARADAAVTGTADATTDGAGAAIDVSFAVDTDVAIDDAVTLSLRPEGFRGGASMDRIPIEAGAGERTTVSKTLSIREPSLWWPRGYGPQHRYTVRAKLGGDAVERTVGLRHVERDADGLLVNGRRVRARGFTRLPGGDPREDVRRAVDANATLLRARAHVPPRAFYEACDEEGVLVWQDLPASGPELPVKQGTELAATIAETYGSHPSLAMVGVQDQPTDPYESPLGSGLLAKLAVRYRAWRTAVDHDPATEIAATLPDELPVVPVTGPPGTDPDAAHLFPGWQYLAAGDIDWLLETYPPLGDVVGGFGAGSLADDDADPTAVPGLERALLERGAAGTEIDADSTQTAQAKTLKTVAEALRRRECGVFAASTLRDSAPGGGMGVHTVDGDPKRAAEAIARSYEPVQAVLDGPPAPGTIGITLCNDTHDALESVVRWEAGDRADTERVSVGPLETTAAGSARIPPEADRVDLEITVAGRTVRNSYRV</sequence>
<keyword evidence="2" id="KW-0326">Glycosidase</keyword>
<dbReference type="InterPro" id="IPR006102">
    <property type="entry name" value="Ig-like_GH2"/>
</dbReference>
<dbReference type="GO" id="GO:0004553">
    <property type="term" value="F:hydrolase activity, hydrolyzing O-glycosyl compounds"/>
    <property type="evidence" value="ECO:0007669"/>
    <property type="project" value="InterPro"/>
</dbReference>
<dbReference type="RefSeq" id="WP_180840254.1">
    <property type="nucleotide sequence ID" value="NZ_CP059154.1"/>
</dbReference>
<evidence type="ECO:0000256" key="2">
    <source>
        <dbReference type="ARBA" id="ARBA00023295"/>
    </source>
</evidence>
<dbReference type="InterPro" id="IPR017853">
    <property type="entry name" value="GH"/>
</dbReference>
<evidence type="ECO:0000259" key="3">
    <source>
        <dbReference type="Pfam" id="PF00703"/>
    </source>
</evidence>
<proteinExistence type="predicted"/>
<evidence type="ECO:0000313" key="5">
    <source>
        <dbReference type="Proteomes" id="UP000510869"/>
    </source>
</evidence>
<keyword evidence="1 4" id="KW-0378">Hydrolase</keyword>
<dbReference type="InterPro" id="IPR051913">
    <property type="entry name" value="GH2_Domain-Containing"/>
</dbReference>
<dbReference type="SUPFAM" id="SSF49303">
    <property type="entry name" value="beta-Galactosidase/glucuronidase domain"/>
    <property type="match status" value="1"/>
</dbReference>
<dbReference type="InterPro" id="IPR013783">
    <property type="entry name" value="Ig-like_fold"/>
</dbReference>
<dbReference type="Proteomes" id="UP000510869">
    <property type="component" value="Chromosome"/>
</dbReference>
<dbReference type="EMBL" id="CP059154">
    <property type="protein sequence ID" value="QLK25063.1"/>
    <property type="molecule type" value="Genomic_DNA"/>
</dbReference>
<dbReference type="GO" id="GO:0005975">
    <property type="term" value="P:carbohydrate metabolic process"/>
    <property type="evidence" value="ECO:0007669"/>
    <property type="project" value="InterPro"/>
</dbReference>
<dbReference type="Pfam" id="PF00703">
    <property type="entry name" value="Glyco_hydro_2"/>
    <property type="match status" value="1"/>
</dbReference>
<dbReference type="PANTHER" id="PTHR42732">
    <property type="entry name" value="BETA-GALACTOSIDASE"/>
    <property type="match status" value="1"/>
</dbReference>
<dbReference type="AlphaFoldDB" id="A0A7D6GQG1"/>
<feature type="domain" description="Glycoside hydrolase family 2 immunoglobulin-like beta-sandwich" evidence="3">
    <location>
        <begin position="173"/>
        <end position="268"/>
    </location>
</feature>
<dbReference type="Gene3D" id="2.60.40.10">
    <property type="entry name" value="Immunoglobulins"/>
    <property type="match status" value="1"/>
</dbReference>
<organism evidence="4 5">
    <name type="scientific">Natrinema zhouii</name>
    <dbReference type="NCBI Taxonomy" id="1710539"/>
    <lineage>
        <taxon>Archaea</taxon>
        <taxon>Methanobacteriati</taxon>
        <taxon>Methanobacteriota</taxon>
        <taxon>Stenosarchaea group</taxon>
        <taxon>Halobacteria</taxon>
        <taxon>Halobacteriales</taxon>
        <taxon>Natrialbaceae</taxon>
        <taxon>Natrinema</taxon>
    </lineage>
</organism>
<dbReference type="InterPro" id="IPR036156">
    <property type="entry name" value="Beta-gal/glucu_dom_sf"/>
</dbReference>
<accession>A0A7D6GQG1</accession>
<keyword evidence="5" id="KW-1185">Reference proteome</keyword>
<reference evidence="4 5" key="1">
    <citation type="submission" date="2020-07" db="EMBL/GenBank/DDBJ databases">
        <title>Natrinema (YPL30) sp. nov. and Haloterrigena xxxxxx (YPL8) sp. nov., isolated from a salt mine.</title>
        <authorList>
            <person name="Cui H."/>
        </authorList>
    </citation>
    <scope>NUCLEOTIDE SEQUENCE [LARGE SCALE GENOMIC DNA]</scope>
    <source>
        <strain evidence="4 5">YPL13</strain>
    </source>
</reference>
<gene>
    <name evidence="4" type="ORF">HYG81_13235</name>
</gene>
<dbReference type="Gene3D" id="3.20.20.80">
    <property type="entry name" value="Glycosidases"/>
    <property type="match status" value="1"/>
</dbReference>
<evidence type="ECO:0000313" key="4">
    <source>
        <dbReference type="EMBL" id="QLK25063.1"/>
    </source>
</evidence>
<dbReference type="GeneID" id="56144186"/>
<dbReference type="KEGG" id="nay:HYG81_13235"/>
<dbReference type="InterPro" id="IPR008979">
    <property type="entry name" value="Galactose-bd-like_sf"/>
</dbReference>
<dbReference type="Gene3D" id="2.60.120.260">
    <property type="entry name" value="Galactose-binding domain-like"/>
    <property type="match status" value="1"/>
</dbReference>
<dbReference type="OrthoDB" id="38162at2157"/>
<protein>
    <submittedName>
        <fullName evidence="4">Glycoside hydrolase family 2</fullName>
    </submittedName>
</protein>
<name>A0A7D6GQG1_9EURY</name>
<dbReference type="SUPFAM" id="SSF49785">
    <property type="entry name" value="Galactose-binding domain-like"/>
    <property type="match status" value="1"/>
</dbReference>